<gene>
    <name evidence="2" type="ORF">EDB92DRAFT_1954296</name>
</gene>
<sequence length="948" mass="105152">MAISALNHDVLLDIFHLYRLGNTTNGLDRGWNVERWWFKLIHVCQTWRHLILASPTSLDLHLVCTYGTPVTTMLTHSPPLPLIIYYPGGLGDAAGKEEEDVLFLLQHRERVRRIHIEAPTTSLLGLLGSMDGEYPALQHLVIRSYTEKPSASSRTSVELPTKLQAPLLHHLTLFNVRSPVGSQLLLRAGGLVTFELLDIADSLEAHPAHLVAQLAHMAQLERLVIHFRTALPNRTVERTLSHVVPTRAALPRLKHLSFRGGSAYLEGVLARISAPSLQTLSLNFFAQLTFDLPCLLRFVCAHAEADGAGVQFHAAELHFDAEAACVLLDSRATDPCQARSNPVQLRVSCRVLDWQLAAIVQICGALAPLFGDVERLTLGLHISHPNSDANSSPNVDLDTDRAQWYSLLRAFGGAKTLELAGPRAQHLRRTLLPLPVELLPALQTLLGGNGEQLGGNGELVGGNGELPGGNGELLRSNVELLGGKRELLRGNSGSLIYDPSTFRKHFKNTGRAYREQATTLIEICRLYVEAPLQTYTKDDGLQNVLRLADAALSAAGRAKKGKTSEATDAFLRVREELKRPDCPAPLKDTLGDHRTKLPDPSTALESASKKDGDSMRTLSKVKMTLKTPLPSGHTKEVNFVILESLHERRRDQLIINQEIDNSTTTAEVVWRFSRYPQKTAIHPSQNPHFYLRLSRDAPSFDKKFHKDPLRDFRHRLYHGAIIYALLDKSCRLFLDAAKPRIFGNLWKPHQTVILKDSEDTVLRNIGKSHDYWYRLSVTNSSQHRVGLEYSGADSDIINTPFVDARALIHAAVRAQGIDLMIRDRSRPLPPADSGWKLLPSPEPSIMVQESEDRTTSRQPQLEYSNRYSGAPSIGGSTLFATSVESFRAVANTSEGSPVRTEAGEHPQSCGIDPQVELPTVDTLSIPSPSRELLSVPPVRKRGRRRSWF</sequence>
<feature type="region of interest" description="Disordered" evidence="1">
    <location>
        <begin position="894"/>
        <end position="913"/>
    </location>
</feature>
<evidence type="ECO:0000313" key="2">
    <source>
        <dbReference type="EMBL" id="KAH8980111.1"/>
    </source>
</evidence>
<dbReference type="EMBL" id="JAKELL010000145">
    <property type="protein sequence ID" value="KAH8980111.1"/>
    <property type="molecule type" value="Genomic_DNA"/>
</dbReference>
<name>A0AAD4L4P9_9AGAM</name>
<evidence type="ECO:0000313" key="3">
    <source>
        <dbReference type="Proteomes" id="UP001201163"/>
    </source>
</evidence>
<feature type="region of interest" description="Disordered" evidence="1">
    <location>
        <begin position="831"/>
        <end position="867"/>
    </location>
</feature>
<keyword evidence="3" id="KW-1185">Reference proteome</keyword>
<protein>
    <submittedName>
        <fullName evidence="2">Uncharacterized protein</fullName>
    </submittedName>
</protein>
<feature type="region of interest" description="Disordered" evidence="1">
    <location>
        <begin position="581"/>
        <end position="614"/>
    </location>
</feature>
<comment type="caution">
    <text evidence="2">The sequence shown here is derived from an EMBL/GenBank/DDBJ whole genome shotgun (WGS) entry which is preliminary data.</text>
</comment>
<feature type="compositionally biased region" description="Polar residues" evidence="1">
    <location>
        <begin position="856"/>
        <end position="867"/>
    </location>
</feature>
<proteinExistence type="predicted"/>
<dbReference type="AlphaFoldDB" id="A0AAD4L4P9"/>
<evidence type="ECO:0000256" key="1">
    <source>
        <dbReference type="SAM" id="MobiDB-lite"/>
    </source>
</evidence>
<reference evidence="2" key="1">
    <citation type="submission" date="2022-01" db="EMBL/GenBank/DDBJ databases">
        <title>Comparative genomics reveals a dynamic genome evolution in the ectomycorrhizal milk-cap (Lactarius) mushrooms.</title>
        <authorList>
            <consortium name="DOE Joint Genome Institute"/>
            <person name="Lebreton A."/>
            <person name="Tang N."/>
            <person name="Kuo A."/>
            <person name="LaButti K."/>
            <person name="Drula E."/>
            <person name="Barry K."/>
            <person name="Clum A."/>
            <person name="Lipzen A."/>
            <person name="Mousain D."/>
            <person name="Ng V."/>
            <person name="Wang R."/>
            <person name="Wang X."/>
            <person name="Dai Y."/>
            <person name="Henrissat B."/>
            <person name="Grigoriev I.V."/>
            <person name="Guerin-Laguette A."/>
            <person name="Yu F."/>
            <person name="Martin F.M."/>
        </authorList>
    </citation>
    <scope>NUCLEOTIDE SEQUENCE</scope>
    <source>
        <strain evidence="2">QP</strain>
    </source>
</reference>
<accession>A0AAD4L4P9</accession>
<organism evidence="2 3">
    <name type="scientific">Lactarius akahatsu</name>
    <dbReference type="NCBI Taxonomy" id="416441"/>
    <lineage>
        <taxon>Eukaryota</taxon>
        <taxon>Fungi</taxon>
        <taxon>Dikarya</taxon>
        <taxon>Basidiomycota</taxon>
        <taxon>Agaricomycotina</taxon>
        <taxon>Agaricomycetes</taxon>
        <taxon>Russulales</taxon>
        <taxon>Russulaceae</taxon>
        <taxon>Lactarius</taxon>
    </lineage>
</organism>
<dbReference type="Proteomes" id="UP001201163">
    <property type="component" value="Unassembled WGS sequence"/>
</dbReference>